<feature type="compositionally biased region" description="Basic residues" evidence="1">
    <location>
        <begin position="288"/>
        <end position="307"/>
    </location>
</feature>
<feature type="compositionally biased region" description="Basic and acidic residues" evidence="1">
    <location>
        <begin position="276"/>
        <end position="285"/>
    </location>
</feature>
<evidence type="ECO:0000256" key="1">
    <source>
        <dbReference type="SAM" id="MobiDB-lite"/>
    </source>
</evidence>
<dbReference type="Proteomes" id="UP000269198">
    <property type="component" value="Unassembled WGS sequence"/>
</dbReference>
<keyword evidence="4" id="KW-1185">Reference proteome</keyword>
<accession>A0A3N0EF19</accession>
<dbReference type="Gene3D" id="3.90.920.10">
    <property type="entry name" value="DNA primase, PRIM domain"/>
    <property type="match status" value="1"/>
</dbReference>
<feature type="region of interest" description="Disordered" evidence="1">
    <location>
        <begin position="1"/>
        <end position="26"/>
    </location>
</feature>
<sequence>MGSTTEDRRSGAHAPHVRNPGKELFGTGDVTKGELAAYYRRVASVLLPHVRKRPVALHRFPDGVAPESGTEGFFQKQRPDHAPEWVRGVRVERRQGGAITMVRCDDTATLEWLADQAVITLHPWPSRADHLWHPDRMIFDLDPAGEDFSVVRRAALAVRETLDEIRLVPYVMTTGSRGLHVVVPIRPELDFDEVREVARNVADRTAARHPEWLTTEVRKEKRGDRLFVDILRNAYGQHAVAPYSVRPLPGAPVAMPLTWQELERVRSPQAWSVRDPGSRPGDDPWRGMGRHARSPGKAARRMRRLTR</sequence>
<dbReference type="InterPro" id="IPR052171">
    <property type="entry name" value="NHEJ_LigD"/>
</dbReference>
<dbReference type="EMBL" id="RJMB01000003">
    <property type="protein sequence ID" value="RNL86468.1"/>
    <property type="molecule type" value="Genomic_DNA"/>
</dbReference>
<dbReference type="PANTHER" id="PTHR42705">
    <property type="entry name" value="BIFUNCTIONAL NON-HOMOLOGOUS END JOINING PROTEIN LIGD"/>
    <property type="match status" value="1"/>
</dbReference>
<name>A0A3N0EF19_9ACTN</name>
<feature type="region of interest" description="Disordered" evidence="1">
    <location>
        <begin position="268"/>
        <end position="307"/>
    </location>
</feature>
<feature type="domain" description="DNA ligase D polymerase" evidence="2">
    <location>
        <begin position="31"/>
        <end position="275"/>
    </location>
</feature>
<comment type="caution">
    <text evidence="3">The sequence shown here is derived from an EMBL/GenBank/DDBJ whole genome shotgun (WGS) entry which is preliminary data.</text>
</comment>
<dbReference type="OrthoDB" id="4296267at2"/>
<gene>
    <name evidence="3" type="ORF">EFW17_04495</name>
</gene>
<evidence type="ECO:0000259" key="2">
    <source>
        <dbReference type="Pfam" id="PF21686"/>
    </source>
</evidence>
<dbReference type="NCBIfam" id="TIGR02778">
    <property type="entry name" value="ligD_pol"/>
    <property type="match status" value="1"/>
</dbReference>
<dbReference type="CDD" id="cd04861">
    <property type="entry name" value="LigD_Pol_like"/>
    <property type="match status" value="1"/>
</dbReference>
<organism evidence="3 4">
    <name type="scientific">Halostreptopolyspora alba</name>
    <dbReference type="NCBI Taxonomy" id="2487137"/>
    <lineage>
        <taxon>Bacteria</taxon>
        <taxon>Bacillati</taxon>
        <taxon>Actinomycetota</taxon>
        <taxon>Actinomycetes</taxon>
        <taxon>Streptosporangiales</taxon>
        <taxon>Nocardiopsidaceae</taxon>
        <taxon>Halostreptopolyspora</taxon>
    </lineage>
</organism>
<reference evidence="3 4" key="1">
    <citation type="submission" date="2018-11" db="EMBL/GenBank/DDBJ databases">
        <title>The genome draft of YIM 96095.</title>
        <authorList>
            <person name="Tang S.-K."/>
            <person name="Chunyu W.-X."/>
            <person name="Feng Y.-Z."/>
        </authorList>
    </citation>
    <scope>NUCLEOTIDE SEQUENCE [LARGE SCALE GENOMIC DNA]</scope>
    <source>
        <strain evidence="3 4">YIM 96095</strain>
    </source>
</reference>
<feature type="compositionally biased region" description="Basic and acidic residues" evidence="1">
    <location>
        <begin position="1"/>
        <end position="10"/>
    </location>
</feature>
<dbReference type="InterPro" id="IPR014145">
    <property type="entry name" value="LigD_pol_dom"/>
</dbReference>
<dbReference type="PANTHER" id="PTHR42705:SF2">
    <property type="entry name" value="BIFUNCTIONAL NON-HOMOLOGOUS END JOINING PROTEIN LIGD"/>
    <property type="match status" value="1"/>
</dbReference>
<dbReference type="AlphaFoldDB" id="A0A3N0EF19"/>
<dbReference type="Pfam" id="PF21686">
    <property type="entry name" value="LigD_Prim-Pol"/>
    <property type="match status" value="1"/>
</dbReference>
<evidence type="ECO:0000313" key="4">
    <source>
        <dbReference type="Proteomes" id="UP000269198"/>
    </source>
</evidence>
<protein>
    <recommendedName>
        <fullName evidence="2">DNA ligase D polymerase domain-containing protein</fullName>
    </recommendedName>
</protein>
<dbReference type="RefSeq" id="WP_123199993.1">
    <property type="nucleotide sequence ID" value="NZ_RJMB01000003.1"/>
</dbReference>
<proteinExistence type="predicted"/>
<evidence type="ECO:0000313" key="3">
    <source>
        <dbReference type="EMBL" id="RNL86468.1"/>
    </source>
</evidence>